<dbReference type="EMBL" id="MRTP01000009">
    <property type="protein sequence ID" value="OMF51683.1"/>
    <property type="molecule type" value="Genomic_DNA"/>
</dbReference>
<keyword evidence="2" id="KW-1185">Reference proteome</keyword>
<proteinExistence type="predicted"/>
<evidence type="ECO:0000313" key="1">
    <source>
        <dbReference type="EMBL" id="OMF51683.1"/>
    </source>
</evidence>
<gene>
    <name evidence="1" type="ORF">BK138_25875</name>
</gene>
<dbReference type="AlphaFoldDB" id="A0A1R1EIN4"/>
<sequence>MQSGIQDQFTWNRNHIFASGMNKAILLVEWYGGTLRPARRRTSPKLIARDVELHLWLEPHVTLLRIYGAKARRGLNHSLIVPLGHLQNGVKQFFAIELALEPQSPGLHGVISAQWRYKERNKERIKELPVKELYMNYTYHMGLLRQPEDFHVHKHVKLLETPGVVKEAIRLFEFGDIEHGEWVLRRKGDELLISAARNADGRLLAEADMLYQLSEHYVGTYMNRNTSLVRNG</sequence>
<dbReference type="STRING" id="297318.BK138_25875"/>
<name>A0A1R1EIN4_9BACL</name>
<evidence type="ECO:0000313" key="2">
    <source>
        <dbReference type="Proteomes" id="UP000187172"/>
    </source>
</evidence>
<reference evidence="1 2" key="1">
    <citation type="submission" date="2016-11" db="EMBL/GenBank/DDBJ databases">
        <title>Paenibacillus species isolates.</title>
        <authorList>
            <person name="Beno S.M."/>
        </authorList>
    </citation>
    <scope>NUCLEOTIDE SEQUENCE [LARGE SCALE GENOMIC DNA]</scope>
    <source>
        <strain evidence="1 2">FSL R5-0378</strain>
    </source>
</reference>
<organism evidence="1 2">
    <name type="scientific">Paenibacillus rhizosphaerae</name>
    <dbReference type="NCBI Taxonomy" id="297318"/>
    <lineage>
        <taxon>Bacteria</taxon>
        <taxon>Bacillati</taxon>
        <taxon>Bacillota</taxon>
        <taxon>Bacilli</taxon>
        <taxon>Bacillales</taxon>
        <taxon>Paenibacillaceae</taxon>
        <taxon>Paenibacillus</taxon>
    </lineage>
</organism>
<dbReference type="Proteomes" id="UP000187172">
    <property type="component" value="Unassembled WGS sequence"/>
</dbReference>
<comment type="caution">
    <text evidence="1">The sequence shown here is derived from an EMBL/GenBank/DDBJ whole genome shotgun (WGS) entry which is preliminary data.</text>
</comment>
<accession>A0A1R1EIN4</accession>
<dbReference type="RefSeq" id="WP_076173687.1">
    <property type="nucleotide sequence ID" value="NZ_MRTP01000009.1"/>
</dbReference>
<protein>
    <submittedName>
        <fullName evidence="1">Uncharacterized protein</fullName>
    </submittedName>
</protein>